<comment type="subcellular location">
    <subcellularLocation>
        <location evidence="1">Nucleus</location>
    </subcellularLocation>
</comment>
<evidence type="ECO:0000256" key="6">
    <source>
        <dbReference type="ARBA" id="ARBA00023242"/>
    </source>
</evidence>
<keyword evidence="5" id="KW-0862">Zinc</keyword>
<dbReference type="HOGENOM" id="CLU_012538_1_0_1"/>
<keyword evidence="6" id="KW-0539">Nucleus</keyword>
<dbReference type="OrthoDB" id="3945418at2759"/>
<evidence type="ECO:0000256" key="3">
    <source>
        <dbReference type="ARBA" id="ARBA00022737"/>
    </source>
</evidence>
<keyword evidence="2" id="KW-0479">Metal-binding</keyword>
<keyword evidence="3" id="KW-0677">Repeat</keyword>
<evidence type="ECO:0000313" key="7">
    <source>
        <dbReference type="EMBL" id="CEJ83744.1"/>
    </source>
</evidence>
<dbReference type="PANTHER" id="PTHR40626">
    <property type="entry name" value="MIP31509P"/>
    <property type="match status" value="1"/>
</dbReference>
<dbReference type="STRING" id="1531966.A0A0A1TCX2"/>
<dbReference type="GO" id="GO:0008270">
    <property type="term" value="F:zinc ion binding"/>
    <property type="evidence" value="ECO:0007669"/>
    <property type="project" value="UniProtKB-KW"/>
</dbReference>
<dbReference type="InterPro" id="IPR051059">
    <property type="entry name" value="VerF-like"/>
</dbReference>
<name>A0A0A1TCX2_9HYPO</name>
<gene>
    <name evidence="7" type="ORF">VHEMI03244</name>
</gene>
<evidence type="ECO:0000313" key="8">
    <source>
        <dbReference type="Proteomes" id="UP000039046"/>
    </source>
</evidence>
<protein>
    <recommendedName>
        <fullName evidence="9">Transcription factor domain-containing protein</fullName>
    </recommendedName>
</protein>
<keyword evidence="4" id="KW-0863">Zinc-finger</keyword>
<evidence type="ECO:0000256" key="2">
    <source>
        <dbReference type="ARBA" id="ARBA00022723"/>
    </source>
</evidence>
<dbReference type="AlphaFoldDB" id="A0A0A1TCX2"/>
<keyword evidence="8" id="KW-1185">Reference proteome</keyword>
<proteinExistence type="predicted"/>
<organism evidence="7 8">
    <name type="scientific">[Torrubiella] hemipterigena</name>
    <dbReference type="NCBI Taxonomy" id="1531966"/>
    <lineage>
        <taxon>Eukaryota</taxon>
        <taxon>Fungi</taxon>
        <taxon>Dikarya</taxon>
        <taxon>Ascomycota</taxon>
        <taxon>Pezizomycotina</taxon>
        <taxon>Sordariomycetes</taxon>
        <taxon>Hypocreomycetidae</taxon>
        <taxon>Hypocreales</taxon>
        <taxon>Clavicipitaceae</taxon>
        <taxon>Clavicipitaceae incertae sedis</taxon>
        <taxon>'Torrubiella' clade</taxon>
    </lineage>
</organism>
<evidence type="ECO:0000256" key="1">
    <source>
        <dbReference type="ARBA" id="ARBA00004123"/>
    </source>
</evidence>
<evidence type="ECO:0008006" key="9">
    <source>
        <dbReference type="Google" id="ProtNLM"/>
    </source>
</evidence>
<evidence type="ECO:0000256" key="5">
    <source>
        <dbReference type="ARBA" id="ARBA00022833"/>
    </source>
</evidence>
<reference evidence="7 8" key="1">
    <citation type="journal article" date="2015" name="Genome Announc.">
        <title>Draft Genome Sequence and Gene Annotation of the Entomopathogenic Fungus Verticillium hemipterigenum.</title>
        <authorList>
            <person name="Horn F."/>
            <person name="Habel A."/>
            <person name="Scharf D.H."/>
            <person name="Dworschak J."/>
            <person name="Brakhage A.A."/>
            <person name="Guthke R."/>
            <person name="Hertweck C."/>
            <person name="Linde J."/>
        </authorList>
    </citation>
    <scope>NUCLEOTIDE SEQUENCE [LARGE SCALE GENOMIC DNA]</scope>
</reference>
<accession>A0A0A1TCX2</accession>
<dbReference type="GO" id="GO:0000978">
    <property type="term" value="F:RNA polymerase II cis-regulatory region sequence-specific DNA binding"/>
    <property type="evidence" value="ECO:0007669"/>
    <property type="project" value="InterPro"/>
</dbReference>
<dbReference type="EMBL" id="CDHN01000002">
    <property type="protein sequence ID" value="CEJ83744.1"/>
    <property type="molecule type" value="Genomic_DNA"/>
</dbReference>
<sequence length="244" mass="28682">MSWKRFTLKEECIRALLYVFLLDCAFKMFNNFSPRMLSDELNMGLTCPEICFQVADVDEWRKHMEVWAASETGKAQPLVRDVLQFVVKADLSLSEWTILCEMGPLNFFTLANAFQNMIFHCHNPQSAVLKMQQHPYLQNPSTIVHSDKSEVLQGLRNWKRAWMCRQTVLGDYDIYQVGAGNSWQRVGFFRHGFEFWRLALIVYRNLEATGWLKWETSFVDKSDMKDVHELITKFQNVNIGEYEL</sequence>
<dbReference type="GO" id="GO:0000981">
    <property type="term" value="F:DNA-binding transcription factor activity, RNA polymerase II-specific"/>
    <property type="evidence" value="ECO:0007669"/>
    <property type="project" value="InterPro"/>
</dbReference>
<dbReference type="GO" id="GO:0000785">
    <property type="term" value="C:chromatin"/>
    <property type="evidence" value="ECO:0007669"/>
    <property type="project" value="TreeGrafter"/>
</dbReference>
<dbReference type="GO" id="GO:0005634">
    <property type="term" value="C:nucleus"/>
    <property type="evidence" value="ECO:0007669"/>
    <property type="project" value="UniProtKB-SubCell"/>
</dbReference>
<evidence type="ECO:0000256" key="4">
    <source>
        <dbReference type="ARBA" id="ARBA00022771"/>
    </source>
</evidence>
<dbReference type="PANTHER" id="PTHR40626:SF3">
    <property type="entry name" value="TRANSCRIPTION FACTOR WITH C2H2 AND ZN(2)-CYS(6) DNA BINDING DOMAIN (EUROFUNG)-RELATED"/>
    <property type="match status" value="1"/>
</dbReference>
<dbReference type="Proteomes" id="UP000039046">
    <property type="component" value="Unassembled WGS sequence"/>
</dbReference>